<dbReference type="Proteomes" id="UP000598971">
    <property type="component" value="Unassembled WGS sequence"/>
</dbReference>
<organism evidence="2 3">
    <name type="scientific">Limnovirga soli</name>
    <dbReference type="NCBI Taxonomy" id="2656915"/>
    <lineage>
        <taxon>Bacteria</taxon>
        <taxon>Pseudomonadati</taxon>
        <taxon>Bacteroidota</taxon>
        <taxon>Chitinophagia</taxon>
        <taxon>Chitinophagales</taxon>
        <taxon>Chitinophagaceae</taxon>
        <taxon>Limnovirga</taxon>
    </lineage>
</organism>
<dbReference type="InterPro" id="IPR026444">
    <property type="entry name" value="Secre_tail"/>
</dbReference>
<dbReference type="Pfam" id="PF17164">
    <property type="entry name" value="DUF5122"/>
    <property type="match status" value="6"/>
</dbReference>
<dbReference type="AlphaFoldDB" id="A0A8J8FAT2"/>
<evidence type="ECO:0000313" key="3">
    <source>
        <dbReference type="Proteomes" id="UP000598971"/>
    </source>
</evidence>
<dbReference type="RefSeq" id="WP_171606500.1">
    <property type="nucleotide sequence ID" value="NZ_WHPF01000002.1"/>
</dbReference>
<dbReference type="InterPro" id="IPR013783">
    <property type="entry name" value="Ig-like_fold"/>
</dbReference>
<keyword evidence="3" id="KW-1185">Reference proteome</keyword>
<gene>
    <name evidence="2" type="ORF">GD597_03855</name>
</gene>
<dbReference type="NCBIfam" id="TIGR02608">
    <property type="entry name" value="delta_60_rpt"/>
    <property type="match status" value="7"/>
</dbReference>
<accession>A0A8J8FAT2</accession>
<evidence type="ECO:0000259" key="1">
    <source>
        <dbReference type="Pfam" id="PF18962"/>
    </source>
</evidence>
<sequence length="607" mass="66473">MKPSITISGMRKQKVFLFGLYLLIASYLPTNTIKAQSGSLDKSFGENGVVTDKNYLGVSNAAKLLKDGKIIAAGDAYFNGIAGFFVAKYNSDGSIDSSFGTNGGVITDFPLKFEHCYAVGVQTDGKIIAGGTVFNSGLVDIALVRYNTNGSIDSSFGNEGLLISDLGANELFKSMIIQADDKIIISGNSQKNDNDIFTNFLVRYLKDGTLDYSFGDNGKTLTVFDNEVENRAVTLQKDGKIITGGNYGYLGNQVQFILVRFLENGVIDNEFGISGMSKEGYGNKIGAELHSLIIQDENKIIAGGFGGKLKSNMALMRFEKDGLIDTSFSTDGKLLAEFENETSISSLLYQKDGKIITAGSINPFYSNAGFAVARYSSNGELDSSFGTNGLTVTYIENTSTCSDALLQDDGKIILVGSSFLNATNENHFAFARYNNVIKQHSDIYVRLRKWLHNHGFSWENKGDNDIAYYAVERSNNGNVFKEISRIFNNTGQSNYEDNESTNGTNYYRLRAVGTDGIIGYSNTISINYIEKEVKLYPNPVKNTLHIEGLPTAEKTKLSIIDFNGNTKAITTITGNACNWNIAQLNKGNYMLKIEQANAQFSIKFIKE</sequence>
<dbReference type="Gene3D" id="2.60.40.10">
    <property type="entry name" value="Immunoglobulins"/>
    <property type="match status" value="1"/>
</dbReference>
<evidence type="ECO:0000313" key="2">
    <source>
        <dbReference type="EMBL" id="NNV54583.1"/>
    </source>
</evidence>
<dbReference type="EMBL" id="WHPF01000002">
    <property type="protein sequence ID" value="NNV54583.1"/>
    <property type="molecule type" value="Genomic_DNA"/>
</dbReference>
<comment type="caution">
    <text evidence="2">The sequence shown here is derived from an EMBL/GenBank/DDBJ whole genome shotgun (WGS) entry which is preliminary data.</text>
</comment>
<protein>
    <submittedName>
        <fullName evidence="2">T9SS type A sorting domain-containing protein</fullName>
    </submittedName>
</protein>
<dbReference type="NCBIfam" id="TIGR04183">
    <property type="entry name" value="Por_Secre_tail"/>
    <property type="match status" value="1"/>
</dbReference>
<proteinExistence type="predicted"/>
<dbReference type="Pfam" id="PF18962">
    <property type="entry name" value="Por_Secre_tail"/>
    <property type="match status" value="1"/>
</dbReference>
<dbReference type="Gene3D" id="2.80.10.50">
    <property type="match status" value="3"/>
</dbReference>
<feature type="domain" description="Secretion system C-terminal sorting" evidence="1">
    <location>
        <begin position="535"/>
        <end position="605"/>
    </location>
</feature>
<dbReference type="InterPro" id="IPR013431">
    <property type="entry name" value="Delta_60_rpt"/>
</dbReference>
<name>A0A8J8FAT2_9BACT</name>
<reference evidence="2" key="1">
    <citation type="submission" date="2019-10" db="EMBL/GenBank/DDBJ databases">
        <title>Draft genome sequence of Panacibacter sp. KCS-6.</title>
        <authorList>
            <person name="Yim K.J."/>
        </authorList>
    </citation>
    <scope>NUCLEOTIDE SEQUENCE</scope>
    <source>
        <strain evidence="2">KCS-6</strain>
    </source>
</reference>